<dbReference type="PANTHER" id="PTHR12589">
    <property type="entry name" value="PYRUVOYL TETRAHYDROBIOPTERIN SYNTHASE"/>
    <property type="match status" value="1"/>
</dbReference>
<dbReference type="SUPFAM" id="SSF55620">
    <property type="entry name" value="Tetrahydrobiopterin biosynthesis enzymes-like"/>
    <property type="match status" value="1"/>
</dbReference>
<evidence type="ECO:0000313" key="12">
    <source>
        <dbReference type="Proteomes" id="UP000460272"/>
    </source>
</evidence>
<evidence type="ECO:0000256" key="1">
    <source>
        <dbReference type="ARBA" id="ARBA00001947"/>
    </source>
</evidence>
<keyword evidence="7" id="KW-0862">Zinc</keyword>
<reference evidence="11 12" key="1">
    <citation type="submission" date="2018-11" db="EMBL/GenBank/DDBJ databases">
        <title>Trebonia kvetii gen.nov., sp.nov., a novel acidophilic actinobacterium, and proposal of the new actinobacterial family Treboniaceae fam. nov.</title>
        <authorList>
            <person name="Rapoport D."/>
            <person name="Sagova-Mareckova M."/>
            <person name="Sedlacek I."/>
            <person name="Provaznik J."/>
            <person name="Kralova S."/>
            <person name="Pavlinic D."/>
            <person name="Benes V."/>
            <person name="Kopecky J."/>
        </authorList>
    </citation>
    <scope>NUCLEOTIDE SEQUENCE [LARGE SCALE GENOMIC DNA]</scope>
    <source>
        <strain evidence="11 12">15Tr583</strain>
    </source>
</reference>
<evidence type="ECO:0000256" key="9">
    <source>
        <dbReference type="ARBA" id="ARBA00031449"/>
    </source>
</evidence>
<accession>A0A6P2C4D5</accession>
<dbReference type="PANTHER" id="PTHR12589:SF7">
    <property type="entry name" value="6-PYRUVOYL TETRAHYDROBIOPTERIN SYNTHASE"/>
    <property type="match status" value="1"/>
</dbReference>
<evidence type="ECO:0000256" key="3">
    <source>
        <dbReference type="ARBA" id="ARBA00008900"/>
    </source>
</evidence>
<evidence type="ECO:0000256" key="4">
    <source>
        <dbReference type="ARBA" id="ARBA00012982"/>
    </source>
</evidence>
<dbReference type="UniPathway" id="UPA00391"/>
<evidence type="ECO:0000313" key="11">
    <source>
        <dbReference type="EMBL" id="TVZ06282.1"/>
    </source>
</evidence>
<dbReference type="EC" id="4.1.2.50" evidence="4"/>
<keyword evidence="8" id="KW-0456">Lyase</keyword>
<gene>
    <name evidence="11" type="ORF">EAS64_02270</name>
</gene>
<sequence>MPFSTTTGVLSVTCEVGLSRSVRAFHIMPGLPGPEGQLHDHDYRIDIVVDREQLDERGMVCDLDVLEAALIELTSRIEDRNLEEIRPAEAEAVTVEVFARWVHDTLSPVVAAAGGESLAVRVWETPVAFGGYRAGCGGAAV</sequence>
<keyword evidence="6" id="KW-0479">Metal-binding</keyword>
<evidence type="ECO:0000256" key="5">
    <source>
        <dbReference type="ARBA" id="ARBA00018141"/>
    </source>
</evidence>
<evidence type="ECO:0000256" key="2">
    <source>
        <dbReference type="ARBA" id="ARBA00005061"/>
    </source>
</evidence>
<organism evidence="11 12">
    <name type="scientific">Trebonia kvetii</name>
    <dbReference type="NCBI Taxonomy" id="2480626"/>
    <lineage>
        <taxon>Bacteria</taxon>
        <taxon>Bacillati</taxon>
        <taxon>Actinomycetota</taxon>
        <taxon>Actinomycetes</taxon>
        <taxon>Streptosporangiales</taxon>
        <taxon>Treboniaceae</taxon>
        <taxon>Trebonia</taxon>
    </lineage>
</organism>
<dbReference type="AlphaFoldDB" id="A0A6P2C4D5"/>
<comment type="similarity">
    <text evidence="3">Belongs to the PTPS family. QueD subfamily.</text>
</comment>
<dbReference type="InterPro" id="IPR007115">
    <property type="entry name" value="6-PTP_synth/QueD"/>
</dbReference>
<comment type="cofactor">
    <cofactor evidence="1">
        <name>Zn(2+)</name>
        <dbReference type="ChEBI" id="CHEBI:29105"/>
    </cofactor>
</comment>
<keyword evidence="12" id="KW-1185">Reference proteome</keyword>
<evidence type="ECO:0000256" key="8">
    <source>
        <dbReference type="ARBA" id="ARBA00023239"/>
    </source>
</evidence>
<proteinExistence type="inferred from homology"/>
<comment type="catalytic activity">
    <reaction evidence="10">
        <text>7,8-dihydroneopterin 3'-triphosphate + H2O = 6-carboxy-5,6,7,8-tetrahydropterin + triphosphate + acetaldehyde + 2 H(+)</text>
        <dbReference type="Rhea" id="RHEA:27966"/>
        <dbReference type="ChEBI" id="CHEBI:15343"/>
        <dbReference type="ChEBI" id="CHEBI:15377"/>
        <dbReference type="ChEBI" id="CHEBI:15378"/>
        <dbReference type="ChEBI" id="CHEBI:18036"/>
        <dbReference type="ChEBI" id="CHEBI:58462"/>
        <dbReference type="ChEBI" id="CHEBI:61032"/>
        <dbReference type="EC" id="4.1.2.50"/>
    </reaction>
</comment>
<evidence type="ECO:0000256" key="10">
    <source>
        <dbReference type="ARBA" id="ARBA00048807"/>
    </source>
</evidence>
<dbReference type="OrthoDB" id="9804698at2"/>
<evidence type="ECO:0000256" key="7">
    <source>
        <dbReference type="ARBA" id="ARBA00022833"/>
    </source>
</evidence>
<name>A0A6P2C4D5_9ACTN</name>
<comment type="pathway">
    <text evidence="2">Purine metabolism; 7-cyano-7-deazaguanine biosynthesis.</text>
</comment>
<dbReference type="GO" id="GO:0070497">
    <property type="term" value="F:6-carboxytetrahydropterin synthase activity"/>
    <property type="evidence" value="ECO:0007669"/>
    <property type="project" value="UniProtKB-EC"/>
</dbReference>
<dbReference type="EMBL" id="RPFW01000001">
    <property type="protein sequence ID" value="TVZ06282.1"/>
    <property type="molecule type" value="Genomic_DNA"/>
</dbReference>
<comment type="caution">
    <text evidence="11">The sequence shown here is derived from an EMBL/GenBank/DDBJ whole genome shotgun (WGS) entry which is preliminary data.</text>
</comment>
<dbReference type="GO" id="GO:0046872">
    <property type="term" value="F:metal ion binding"/>
    <property type="evidence" value="ECO:0007669"/>
    <property type="project" value="UniProtKB-KW"/>
</dbReference>
<dbReference type="Gene3D" id="3.30.479.10">
    <property type="entry name" value="6-pyruvoyl tetrahydropterin synthase/QueD"/>
    <property type="match status" value="1"/>
</dbReference>
<protein>
    <recommendedName>
        <fullName evidence="5">6-carboxy-5,6,7,8-tetrahydropterin synthase</fullName>
        <ecNumber evidence="4">4.1.2.50</ecNumber>
    </recommendedName>
    <alternativeName>
        <fullName evidence="9">Queuosine biosynthesis protein QueD</fullName>
    </alternativeName>
</protein>
<dbReference type="Proteomes" id="UP000460272">
    <property type="component" value="Unassembled WGS sequence"/>
</dbReference>
<dbReference type="InterPro" id="IPR038418">
    <property type="entry name" value="6-PTP_synth/QueD_sf"/>
</dbReference>
<evidence type="ECO:0000256" key="6">
    <source>
        <dbReference type="ARBA" id="ARBA00022723"/>
    </source>
</evidence>
<dbReference type="Pfam" id="PF01242">
    <property type="entry name" value="PTPS"/>
    <property type="match status" value="1"/>
</dbReference>